<dbReference type="RefSeq" id="WP_145937599.1">
    <property type="nucleotide sequence ID" value="NZ_BNAV01000002.1"/>
</dbReference>
<reference evidence="2" key="2">
    <citation type="submission" date="2020-09" db="EMBL/GenBank/DDBJ databases">
        <authorList>
            <person name="Sun Q."/>
            <person name="Zhou Y."/>
        </authorList>
    </citation>
    <scope>NUCLEOTIDE SEQUENCE</scope>
    <source>
        <strain evidence="2">CGMCC 4.7679</strain>
    </source>
</reference>
<feature type="region of interest" description="Disordered" evidence="1">
    <location>
        <begin position="112"/>
        <end position="148"/>
    </location>
</feature>
<accession>A0A8H9M9X7</accession>
<dbReference type="EMBL" id="BNAV01000002">
    <property type="protein sequence ID" value="GHF44824.1"/>
    <property type="molecule type" value="Genomic_DNA"/>
</dbReference>
<evidence type="ECO:0000256" key="1">
    <source>
        <dbReference type="SAM" id="MobiDB-lite"/>
    </source>
</evidence>
<organism evidence="2 3">
    <name type="scientific">Amycolatopsis bartoniae</name>
    <dbReference type="NCBI Taxonomy" id="941986"/>
    <lineage>
        <taxon>Bacteria</taxon>
        <taxon>Bacillati</taxon>
        <taxon>Actinomycetota</taxon>
        <taxon>Actinomycetes</taxon>
        <taxon>Pseudonocardiales</taxon>
        <taxon>Pseudonocardiaceae</taxon>
        <taxon>Amycolatopsis</taxon>
    </lineage>
</organism>
<dbReference type="AlphaFoldDB" id="A0A8H9M9X7"/>
<evidence type="ECO:0000313" key="2">
    <source>
        <dbReference type="EMBL" id="GHF44824.1"/>
    </source>
</evidence>
<name>A0A8H9M9X7_9PSEU</name>
<dbReference type="Proteomes" id="UP000658656">
    <property type="component" value="Unassembled WGS sequence"/>
</dbReference>
<dbReference type="OrthoDB" id="3696103at2"/>
<gene>
    <name evidence="2" type="ORF">GCM10017566_17320</name>
</gene>
<feature type="compositionally biased region" description="Polar residues" evidence="1">
    <location>
        <begin position="120"/>
        <end position="132"/>
    </location>
</feature>
<keyword evidence="3" id="KW-1185">Reference proteome</keyword>
<comment type="caution">
    <text evidence="2">The sequence shown here is derived from an EMBL/GenBank/DDBJ whole genome shotgun (WGS) entry which is preliminary data.</text>
</comment>
<evidence type="ECO:0000313" key="3">
    <source>
        <dbReference type="Proteomes" id="UP000658656"/>
    </source>
</evidence>
<sequence>MSTTFDADGIKASAKNIGALMDDMTAFSNLKPQWPNAGHFELAQWLERIVDDRRNAIVAHAEHLKTAFEDMETTLTNIATDFENADGDNANKIKTSITELISHVESDISTMDKNTENDQHNFTPDSTSGNTNKPDDGDGYNDNLSDPI</sequence>
<proteinExistence type="predicted"/>
<reference evidence="2" key="1">
    <citation type="journal article" date="2014" name="Int. J. Syst. Evol. Microbiol.">
        <title>Complete genome sequence of Corynebacterium casei LMG S-19264T (=DSM 44701T), isolated from a smear-ripened cheese.</title>
        <authorList>
            <consortium name="US DOE Joint Genome Institute (JGI-PGF)"/>
            <person name="Walter F."/>
            <person name="Albersmeier A."/>
            <person name="Kalinowski J."/>
            <person name="Ruckert C."/>
        </authorList>
    </citation>
    <scope>NUCLEOTIDE SEQUENCE</scope>
    <source>
        <strain evidence="2">CGMCC 4.7679</strain>
    </source>
</reference>
<protein>
    <submittedName>
        <fullName evidence="2">Uncharacterized protein</fullName>
    </submittedName>
</protein>